<sequence length="102" mass="11534">MRLIAVRARTEDRCTCPGCASIPTASYRTRMLRKPAGYRLKTRLTVPQSVLSVFLIVHISVRLRMALKSYAQPAVFFHILMSFTDAAVEPKTRPPHLLPPLE</sequence>
<evidence type="ECO:0000313" key="2">
    <source>
        <dbReference type="Proteomes" id="UP001558613"/>
    </source>
</evidence>
<keyword evidence="2" id="KW-1185">Reference proteome</keyword>
<evidence type="ECO:0000313" key="1">
    <source>
        <dbReference type="EMBL" id="KAL1247679.1"/>
    </source>
</evidence>
<dbReference type="EMBL" id="JAYMGO010000025">
    <property type="protein sequence ID" value="KAL1247679.1"/>
    <property type="molecule type" value="Genomic_DNA"/>
</dbReference>
<gene>
    <name evidence="1" type="ORF">QQF64_023055</name>
</gene>
<organism evidence="1 2">
    <name type="scientific">Cirrhinus molitorella</name>
    <name type="common">mud carp</name>
    <dbReference type="NCBI Taxonomy" id="172907"/>
    <lineage>
        <taxon>Eukaryota</taxon>
        <taxon>Metazoa</taxon>
        <taxon>Chordata</taxon>
        <taxon>Craniata</taxon>
        <taxon>Vertebrata</taxon>
        <taxon>Euteleostomi</taxon>
        <taxon>Actinopterygii</taxon>
        <taxon>Neopterygii</taxon>
        <taxon>Teleostei</taxon>
        <taxon>Ostariophysi</taxon>
        <taxon>Cypriniformes</taxon>
        <taxon>Cyprinidae</taxon>
        <taxon>Labeoninae</taxon>
        <taxon>Labeonini</taxon>
        <taxon>Cirrhinus</taxon>
    </lineage>
</organism>
<dbReference type="Proteomes" id="UP001558613">
    <property type="component" value="Unassembled WGS sequence"/>
</dbReference>
<accession>A0ABR3L7N2</accession>
<name>A0ABR3L7N2_9TELE</name>
<comment type="caution">
    <text evidence="1">The sequence shown here is derived from an EMBL/GenBank/DDBJ whole genome shotgun (WGS) entry which is preliminary data.</text>
</comment>
<evidence type="ECO:0008006" key="3">
    <source>
        <dbReference type="Google" id="ProtNLM"/>
    </source>
</evidence>
<proteinExistence type="predicted"/>
<reference evidence="1 2" key="1">
    <citation type="submission" date="2023-09" db="EMBL/GenBank/DDBJ databases">
        <authorList>
            <person name="Wang M."/>
        </authorList>
    </citation>
    <scope>NUCLEOTIDE SEQUENCE [LARGE SCALE GENOMIC DNA]</scope>
    <source>
        <strain evidence="1">GT-2023</strain>
        <tissue evidence="1">Liver</tissue>
    </source>
</reference>
<protein>
    <recommendedName>
        <fullName evidence="3">Transposase</fullName>
    </recommendedName>
</protein>